<sequence length="183" mass="20437">MSEVFPKARWPKKGYTQSEVDGFFQRARAAYEGGMPAEQFSSPEVRAVRFSVVRGGYATEVVDGALDRLEAAFVKRDRADHVAVNGQQAWLDRVASRATTLYPRLLRPAGERFAHPKSGKGYDSRQVDQFLDRIASFFDDGEVLTADQIRGVTFKDARGPKAYDEGVVDAYLNRAIEILLSVE</sequence>
<proteinExistence type="predicted"/>
<dbReference type="GeneID" id="35866539"/>
<dbReference type="EMBL" id="PKKO01000002">
    <property type="protein sequence ID" value="PKY72960.1"/>
    <property type="molecule type" value="Genomic_DNA"/>
</dbReference>
<dbReference type="AlphaFoldDB" id="A0A2I1IPA4"/>
<evidence type="ECO:0000313" key="2">
    <source>
        <dbReference type="Proteomes" id="UP000235122"/>
    </source>
</evidence>
<dbReference type="STRING" id="33007.HMPREF3198_01254"/>
<dbReference type="NCBIfam" id="TIGR03543">
    <property type="entry name" value="divI1A_rptt_fam"/>
    <property type="match status" value="1"/>
</dbReference>
<organism evidence="1 2">
    <name type="scientific">Winkia neuii</name>
    <dbReference type="NCBI Taxonomy" id="33007"/>
    <lineage>
        <taxon>Bacteria</taxon>
        <taxon>Bacillati</taxon>
        <taxon>Actinomycetota</taxon>
        <taxon>Actinomycetes</taxon>
        <taxon>Actinomycetales</taxon>
        <taxon>Actinomycetaceae</taxon>
        <taxon>Winkia</taxon>
    </lineage>
</organism>
<dbReference type="InterPro" id="IPR019932">
    <property type="entry name" value="CHP03543"/>
</dbReference>
<reference evidence="1 2" key="1">
    <citation type="submission" date="2017-12" db="EMBL/GenBank/DDBJ databases">
        <title>Phylogenetic diversity of female urinary microbiome.</title>
        <authorList>
            <person name="Thomas-White K."/>
            <person name="Wolfe A.J."/>
        </authorList>
    </citation>
    <scope>NUCLEOTIDE SEQUENCE [LARGE SCALE GENOMIC DNA]</scope>
    <source>
        <strain evidence="1 2">UMB0402</strain>
    </source>
</reference>
<dbReference type="NCBIfam" id="TIGR03544">
    <property type="entry name" value="DivI1A_domain"/>
    <property type="match status" value="2"/>
</dbReference>
<dbReference type="Proteomes" id="UP000235122">
    <property type="component" value="Unassembled WGS sequence"/>
</dbReference>
<dbReference type="RefSeq" id="WP_024332070.1">
    <property type="nucleotide sequence ID" value="NZ_JASOXK010000008.1"/>
</dbReference>
<protein>
    <submittedName>
        <fullName evidence="1">DivIVA domain-containing protein</fullName>
    </submittedName>
</protein>
<accession>A0A2I1IPA4</accession>
<comment type="caution">
    <text evidence="1">The sequence shown here is derived from an EMBL/GenBank/DDBJ whole genome shotgun (WGS) entry which is preliminary data.</text>
</comment>
<name>A0A2I1IPA4_9ACTO</name>
<evidence type="ECO:0000313" key="1">
    <source>
        <dbReference type="EMBL" id="PKY72960.1"/>
    </source>
</evidence>
<keyword evidence="2" id="KW-1185">Reference proteome</keyword>
<gene>
    <name evidence="1" type="ORF">CYJ19_04830</name>
</gene>
<dbReference type="InterPro" id="IPR019933">
    <property type="entry name" value="DivIVA_domain"/>
</dbReference>